<evidence type="ECO:0000256" key="1">
    <source>
        <dbReference type="ARBA" id="ARBA00014759"/>
    </source>
</evidence>
<evidence type="ECO:0000313" key="4">
    <source>
        <dbReference type="EMBL" id="CAI2171967.1"/>
    </source>
</evidence>
<dbReference type="PANTHER" id="PTHR11991:SF0">
    <property type="entry name" value="TRANSLATIONALLY-CONTROLLED TUMOR PROTEIN"/>
    <property type="match status" value="1"/>
</dbReference>
<dbReference type="GO" id="GO:0005737">
    <property type="term" value="C:cytoplasm"/>
    <property type="evidence" value="ECO:0007669"/>
    <property type="project" value="TreeGrafter"/>
</dbReference>
<accession>A0A9W4WLZ8</accession>
<reference evidence="4" key="1">
    <citation type="submission" date="2022-08" db="EMBL/GenBank/DDBJ databases">
        <authorList>
            <person name="Kallberg Y."/>
            <person name="Tangrot J."/>
            <person name="Rosling A."/>
        </authorList>
    </citation>
    <scope>NUCLEOTIDE SEQUENCE</scope>
    <source>
        <strain evidence="4">Wild A</strain>
    </source>
</reference>
<organism evidence="4 5">
    <name type="scientific">Funneliformis geosporum</name>
    <dbReference type="NCBI Taxonomy" id="1117311"/>
    <lineage>
        <taxon>Eukaryota</taxon>
        <taxon>Fungi</taxon>
        <taxon>Fungi incertae sedis</taxon>
        <taxon>Mucoromycota</taxon>
        <taxon>Glomeromycotina</taxon>
        <taxon>Glomeromycetes</taxon>
        <taxon>Glomerales</taxon>
        <taxon>Glomeraceae</taxon>
        <taxon>Funneliformis</taxon>
    </lineage>
</organism>
<dbReference type="EMBL" id="CAMKVN010000884">
    <property type="protein sequence ID" value="CAI2171967.1"/>
    <property type="molecule type" value="Genomic_DNA"/>
</dbReference>
<dbReference type="Gene3D" id="2.170.150.10">
    <property type="entry name" value="Metal Binding Protein, Guanine Nucleotide Exchange Factor, Chain A"/>
    <property type="match status" value="1"/>
</dbReference>
<evidence type="ECO:0000313" key="5">
    <source>
        <dbReference type="Proteomes" id="UP001153678"/>
    </source>
</evidence>
<dbReference type="PRINTS" id="PR01653">
    <property type="entry name" value="TCTPROTEIN"/>
</dbReference>
<keyword evidence="5" id="KW-1185">Reference proteome</keyword>
<sequence length="169" mass="19203">MIIYKDVFSGDEFVSDAYPMKLVDDVAFEVDCQLVTVKKGAEVDIGANPSAEGGEEELEEGSEQVNNIVYTFRLQETSFDKKGYQLYLKDYLKKLAKHLQANNPDLDIKAWQAKISAFSKKIFDSFKDYQFFTGESFDQSGTIALLNYREDGVTPYITLFKDGLLEEKV</sequence>
<dbReference type="AlphaFoldDB" id="A0A9W4WLZ8"/>
<dbReference type="InterPro" id="IPR018103">
    <property type="entry name" value="Translation_control_tumour_CS"/>
</dbReference>
<dbReference type="InterPro" id="IPR011057">
    <property type="entry name" value="Mss4-like_sf"/>
</dbReference>
<feature type="domain" description="TCTP" evidence="3">
    <location>
        <begin position="1"/>
        <end position="169"/>
    </location>
</feature>
<evidence type="ECO:0000256" key="2">
    <source>
        <dbReference type="PROSITE-ProRule" id="PRU01133"/>
    </source>
</evidence>
<protein>
    <recommendedName>
        <fullName evidence="1">Translationally-controlled tumor protein homolog</fullName>
    </recommendedName>
</protein>
<proteinExistence type="inferred from homology"/>
<dbReference type="Pfam" id="PF00838">
    <property type="entry name" value="TCTP"/>
    <property type="match status" value="1"/>
</dbReference>
<dbReference type="FunFam" id="2.170.150.10:FF:000002">
    <property type="entry name" value="Translationally-controlled tumor protein homolog"/>
    <property type="match status" value="1"/>
</dbReference>
<comment type="caution">
    <text evidence="4">The sequence shown here is derived from an EMBL/GenBank/DDBJ whole genome shotgun (WGS) entry which is preliminary data.</text>
</comment>
<dbReference type="PANTHER" id="PTHR11991">
    <property type="entry name" value="TRANSLATIONALLY CONTROLLED TUMOR PROTEIN-RELATED"/>
    <property type="match status" value="1"/>
</dbReference>
<dbReference type="GO" id="GO:0005509">
    <property type="term" value="F:calcium ion binding"/>
    <property type="evidence" value="ECO:0007669"/>
    <property type="project" value="TreeGrafter"/>
</dbReference>
<dbReference type="PROSITE" id="PS51797">
    <property type="entry name" value="TCTP_3"/>
    <property type="match status" value="1"/>
</dbReference>
<gene>
    <name evidence="4" type="ORF">FWILDA_LOCUS5343</name>
</gene>
<dbReference type="InterPro" id="IPR018105">
    <property type="entry name" value="Translational_control_tumour_p"/>
</dbReference>
<dbReference type="InterPro" id="IPR011323">
    <property type="entry name" value="Mss4/transl-control_tumour"/>
</dbReference>
<evidence type="ECO:0000259" key="3">
    <source>
        <dbReference type="PROSITE" id="PS51797"/>
    </source>
</evidence>
<dbReference type="InterPro" id="IPR034737">
    <property type="entry name" value="TCTP"/>
</dbReference>
<dbReference type="Proteomes" id="UP001153678">
    <property type="component" value="Unassembled WGS sequence"/>
</dbReference>
<dbReference type="PROSITE" id="PS01002">
    <property type="entry name" value="TCTP_1"/>
    <property type="match status" value="1"/>
</dbReference>
<dbReference type="OrthoDB" id="10248936at2759"/>
<dbReference type="SUPFAM" id="SSF51316">
    <property type="entry name" value="Mss4-like"/>
    <property type="match status" value="1"/>
</dbReference>
<name>A0A9W4WLZ8_9GLOM</name>
<comment type="similarity">
    <text evidence="2">Belongs to the TCTP family.</text>
</comment>